<name>A0A511W5X2_9BACI</name>
<comment type="subunit">
    <text evidence="4">Homotetramer.</text>
</comment>
<comment type="similarity">
    <text evidence="4">Belongs to the peptidase A25 family.</text>
</comment>
<proteinExistence type="inferred from homology"/>
<comment type="caution">
    <text evidence="5">The sequence shown here is derived from an EMBL/GenBank/DDBJ whole genome shotgun (WGS) entry which is preliminary data.</text>
</comment>
<evidence type="ECO:0000313" key="5">
    <source>
        <dbReference type="EMBL" id="GEN46485.1"/>
    </source>
</evidence>
<evidence type="ECO:0000313" key="6">
    <source>
        <dbReference type="Proteomes" id="UP000321440"/>
    </source>
</evidence>
<evidence type="ECO:0000256" key="1">
    <source>
        <dbReference type="ARBA" id="ARBA00022670"/>
    </source>
</evidence>
<gene>
    <name evidence="4 5" type="primary">gpr</name>
    <name evidence="5" type="ORF">AHA02nite_22610</name>
</gene>
<dbReference type="NCBIfam" id="TIGR01441">
    <property type="entry name" value="GPR"/>
    <property type="match status" value="1"/>
</dbReference>
<dbReference type="PIRSF" id="PIRSF019549">
    <property type="entry name" value="Peptidase_A25"/>
    <property type="match status" value="1"/>
</dbReference>
<keyword evidence="2 4" id="KW-0378">Hydrolase</keyword>
<comment type="catalytic activity">
    <reaction evidence="4">
        <text>Endopeptidase action with P4 Glu or Asp, P1 preferably Glu &gt; Asp, P1' hydrophobic and P2' Ala.</text>
        <dbReference type="EC" id="3.4.24.78"/>
    </reaction>
</comment>
<dbReference type="EMBL" id="BJYA01000015">
    <property type="protein sequence ID" value="GEN46485.1"/>
    <property type="molecule type" value="Genomic_DNA"/>
</dbReference>
<dbReference type="GO" id="GO:0009847">
    <property type="term" value="P:spore germination"/>
    <property type="evidence" value="ECO:0007669"/>
    <property type="project" value="UniProtKB-UniRule"/>
</dbReference>
<dbReference type="InterPro" id="IPR023430">
    <property type="entry name" value="Pept_HybD-like_dom_sf"/>
</dbReference>
<dbReference type="Gene3D" id="3.40.50.1450">
    <property type="entry name" value="HybD-like"/>
    <property type="match status" value="1"/>
</dbReference>
<sequence length="364" mass="40249">MTEKFVGPRTDLAVEAREMFIERNPDKKEELDGIIIKEYQEDDVKLTRVKIDEEGSERVGKSAGHYITIESQKLRDLDYKFEKKIATILGAEIDRLIKMHDIHPDASCLVVGLGNDYVTPDALGPQALKKAYITQHLFKLQPETVEKGFRPVSAFTPGVMGLTGIETSDLIFGAVKETNPDFIIVIDALAARSVDRVNTTVQLSDTGIHPGSGVGNDRKEVSEKTLEVPVFSIGIPTVVDAVTITADTIDYILKHFGREMRDGDQASKALTPAGMTFGERVELTDADLPDDESKEKYLGVVGSLSEDEKRQLIREVLSPIGHNLMVTPKEVDDVIDHMSKLVASGINQGLHSHIKQENVRDFLN</sequence>
<dbReference type="InterPro" id="IPR005080">
    <property type="entry name" value="Peptidase_A25"/>
</dbReference>
<dbReference type="Pfam" id="PF03418">
    <property type="entry name" value="Peptidase_A25"/>
    <property type="match status" value="1"/>
</dbReference>
<comment type="PTM">
    <text evidence="4">Autoproteolytically processed. The inactive tetrameric zymogen termed p46 autoprocesses to a smaller form termed p41, which is active only during spore germination.</text>
</comment>
<reference evidence="5 6" key="1">
    <citation type="submission" date="2019-07" db="EMBL/GenBank/DDBJ databases">
        <title>Whole genome shotgun sequence of Alkalibacillus haloalkaliphilus NBRC 103110.</title>
        <authorList>
            <person name="Hosoyama A."/>
            <person name="Uohara A."/>
            <person name="Ohji S."/>
            <person name="Ichikawa N."/>
        </authorList>
    </citation>
    <scope>NUCLEOTIDE SEQUENCE [LARGE SCALE GENOMIC DNA]</scope>
    <source>
        <strain evidence="5 6">NBRC 103110</strain>
    </source>
</reference>
<dbReference type="HAMAP" id="MF_00626">
    <property type="entry name" value="Germination_prot"/>
    <property type="match status" value="1"/>
</dbReference>
<accession>A0A511W5X2</accession>
<keyword evidence="3 4" id="KW-0865">Zymogen</keyword>
<evidence type="ECO:0000256" key="4">
    <source>
        <dbReference type="HAMAP-Rule" id="MF_00626"/>
    </source>
</evidence>
<feature type="propeptide" id="PRO_5022277313" evidence="4">
    <location>
        <begin position="1"/>
        <end position="11"/>
    </location>
</feature>
<keyword evidence="1 4" id="KW-0645">Protease</keyword>
<keyword evidence="6" id="KW-1185">Reference proteome</keyword>
<dbReference type="SUPFAM" id="SSF53163">
    <property type="entry name" value="HybD-like"/>
    <property type="match status" value="1"/>
</dbReference>
<dbReference type="RefSeq" id="WP_146817341.1">
    <property type="nucleotide sequence ID" value="NZ_BJYA01000015.1"/>
</dbReference>
<evidence type="ECO:0000256" key="3">
    <source>
        <dbReference type="ARBA" id="ARBA00023145"/>
    </source>
</evidence>
<dbReference type="EC" id="3.4.24.78" evidence="4"/>
<dbReference type="OrthoDB" id="9777293at2"/>
<evidence type="ECO:0000256" key="2">
    <source>
        <dbReference type="ARBA" id="ARBA00022801"/>
    </source>
</evidence>
<dbReference type="GO" id="GO:0006508">
    <property type="term" value="P:proteolysis"/>
    <property type="evidence" value="ECO:0007669"/>
    <property type="project" value="UniProtKB-UniRule"/>
</dbReference>
<dbReference type="GO" id="GO:0004222">
    <property type="term" value="F:metalloendopeptidase activity"/>
    <property type="evidence" value="ECO:0007669"/>
    <property type="project" value="UniProtKB-UniRule"/>
</dbReference>
<protein>
    <recommendedName>
        <fullName evidence="4">Germination protease</fullName>
        <ecNumber evidence="4">3.4.24.78</ecNumber>
    </recommendedName>
    <alternativeName>
        <fullName evidence="4">GPR endopeptidase</fullName>
    </alternativeName>
    <alternativeName>
        <fullName evidence="4">Germination proteinase</fullName>
    </alternativeName>
    <alternativeName>
        <fullName evidence="4">Spore protease</fullName>
    </alternativeName>
</protein>
<dbReference type="Proteomes" id="UP000321440">
    <property type="component" value="Unassembled WGS sequence"/>
</dbReference>
<organism evidence="5 6">
    <name type="scientific">Alkalibacillus haloalkaliphilus</name>
    <dbReference type="NCBI Taxonomy" id="94136"/>
    <lineage>
        <taxon>Bacteria</taxon>
        <taxon>Bacillati</taxon>
        <taxon>Bacillota</taxon>
        <taxon>Bacilli</taxon>
        <taxon>Bacillales</taxon>
        <taxon>Bacillaceae</taxon>
        <taxon>Alkalibacillus</taxon>
    </lineage>
</organism>
<feature type="chain" id="PRO_5023546598" description="Germination protease" evidence="4">
    <location>
        <begin position="12"/>
        <end position="364"/>
    </location>
</feature>
<comment type="function">
    <text evidence="4">Initiates the rapid degradation of small, acid-soluble proteins during spore germination.</text>
</comment>
<dbReference type="AlphaFoldDB" id="A0A511W5X2"/>